<keyword evidence="3" id="KW-1185">Reference proteome</keyword>
<feature type="region of interest" description="Disordered" evidence="1">
    <location>
        <begin position="1"/>
        <end position="34"/>
    </location>
</feature>
<dbReference type="Proteomes" id="UP001243330">
    <property type="component" value="Unassembled WGS sequence"/>
</dbReference>
<dbReference type="AlphaFoldDB" id="A0AAD9AAS4"/>
<gene>
    <name evidence="2" type="ORF">CCHR01_12699</name>
</gene>
<accession>A0AAD9AAS4</accession>
<sequence>MMAGRLHKQSSKSRFREEEAAFPHLLRTHRSTPM</sequence>
<reference evidence="2" key="1">
    <citation type="submission" date="2023-01" db="EMBL/GenBank/DDBJ databases">
        <title>Colletotrichum chrysophilum M932 genome sequence.</title>
        <authorList>
            <person name="Baroncelli R."/>
        </authorList>
    </citation>
    <scope>NUCLEOTIDE SEQUENCE</scope>
    <source>
        <strain evidence="2">M932</strain>
    </source>
</reference>
<protein>
    <submittedName>
        <fullName evidence="2">Uncharacterized protein</fullName>
    </submittedName>
</protein>
<organism evidence="2 3">
    <name type="scientific">Colletotrichum chrysophilum</name>
    <dbReference type="NCBI Taxonomy" id="1836956"/>
    <lineage>
        <taxon>Eukaryota</taxon>
        <taxon>Fungi</taxon>
        <taxon>Dikarya</taxon>
        <taxon>Ascomycota</taxon>
        <taxon>Pezizomycotina</taxon>
        <taxon>Sordariomycetes</taxon>
        <taxon>Hypocreomycetidae</taxon>
        <taxon>Glomerellales</taxon>
        <taxon>Glomerellaceae</taxon>
        <taxon>Colletotrichum</taxon>
        <taxon>Colletotrichum gloeosporioides species complex</taxon>
    </lineage>
</organism>
<feature type="compositionally biased region" description="Basic residues" evidence="1">
    <location>
        <begin position="1"/>
        <end position="13"/>
    </location>
</feature>
<comment type="caution">
    <text evidence="2">The sequence shown here is derived from an EMBL/GenBank/DDBJ whole genome shotgun (WGS) entry which is preliminary data.</text>
</comment>
<dbReference type="EMBL" id="JAQOWY010000302">
    <property type="protein sequence ID" value="KAK1844658.1"/>
    <property type="molecule type" value="Genomic_DNA"/>
</dbReference>
<evidence type="ECO:0000313" key="3">
    <source>
        <dbReference type="Proteomes" id="UP001243330"/>
    </source>
</evidence>
<name>A0AAD9AAS4_9PEZI</name>
<evidence type="ECO:0000313" key="2">
    <source>
        <dbReference type="EMBL" id="KAK1844658.1"/>
    </source>
</evidence>
<proteinExistence type="predicted"/>
<evidence type="ECO:0000256" key="1">
    <source>
        <dbReference type="SAM" id="MobiDB-lite"/>
    </source>
</evidence>